<evidence type="ECO:0000313" key="2">
    <source>
        <dbReference type="EMBL" id="CAB1447411.1"/>
    </source>
</evidence>
<evidence type="ECO:0000256" key="1">
    <source>
        <dbReference type="SAM" id="MobiDB-lite"/>
    </source>
</evidence>
<accession>A0A9N7VDR4</accession>
<gene>
    <name evidence="2" type="ORF">PLEPLA_LOCUS35103</name>
</gene>
<proteinExistence type="predicted"/>
<sequence length="114" mass="12515">MAPVIGGACNFKSKESRLENSPLKSSLKENVKHMYATVGNPRNSDTRWFVQHGPVDFQPDLRNQPILTSNLIVTSGPRCHCSPGNVSDTGGKQRDTPREVWGAAESEGYSELTE</sequence>
<reference evidence="2" key="1">
    <citation type="submission" date="2020-03" db="EMBL/GenBank/DDBJ databases">
        <authorList>
            <person name="Weist P."/>
        </authorList>
    </citation>
    <scope>NUCLEOTIDE SEQUENCE</scope>
</reference>
<name>A0A9N7VDR4_PLEPL</name>
<evidence type="ECO:0000313" key="3">
    <source>
        <dbReference type="Proteomes" id="UP001153269"/>
    </source>
</evidence>
<comment type="caution">
    <text evidence="2">The sequence shown here is derived from an EMBL/GenBank/DDBJ whole genome shotgun (WGS) entry which is preliminary data.</text>
</comment>
<keyword evidence="3" id="KW-1185">Reference proteome</keyword>
<dbReference type="EMBL" id="CADEAL010003946">
    <property type="protein sequence ID" value="CAB1447411.1"/>
    <property type="molecule type" value="Genomic_DNA"/>
</dbReference>
<feature type="region of interest" description="Disordered" evidence="1">
    <location>
        <begin position="82"/>
        <end position="114"/>
    </location>
</feature>
<dbReference type="Proteomes" id="UP001153269">
    <property type="component" value="Unassembled WGS sequence"/>
</dbReference>
<protein>
    <submittedName>
        <fullName evidence="2">Uncharacterized protein</fullName>
    </submittedName>
</protein>
<dbReference type="AlphaFoldDB" id="A0A9N7VDR4"/>
<organism evidence="2 3">
    <name type="scientific">Pleuronectes platessa</name>
    <name type="common">European plaice</name>
    <dbReference type="NCBI Taxonomy" id="8262"/>
    <lineage>
        <taxon>Eukaryota</taxon>
        <taxon>Metazoa</taxon>
        <taxon>Chordata</taxon>
        <taxon>Craniata</taxon>
        <taxon>Vertebrata</taxon>
        <taxon>Euteleostomi</taxon>
        <taxon>Actinopterygii</taxon>
        <taxon>Neopterygii</taxon>
        <taxon>Teleostei</taxon>
        <taxon>Neoteleostei</taxon>
        <taxon>Acanthomorphata</taxon>
        <taxon>Carangaria</taxon>
        <taxon>Pleuronectiformes</taxon>
        <taxon>Pleuronectoidei</taxon>
        <taxon>Pleuronectidae</taxon>
        <taxon>Pleuronectes</taxon>
    </lineage>
</organism>